<dbReference type="Gene3D" id="3.20.20.150">
    <property type="entry name" value="Divalent-metal-dependent TIM barrel enzymes"/>
    <property type="match status" value="1"/>
</dbReference>
<dbReference type="PANTHER" id="PTHR12110">
    <property type="entry name" value="HYDROXYPYRUVATE ISOMERASE"/>
    <property type="match status" value="1"/>
</dbReference>
<dbReference type="AlphaFoldDB" id="A0A081PE49"/>
<feature type="chain" id="PRO_5001761778" evidence="1">
    <location>
        <begin position="28"/>
        <end position="289"/>
    </location>
</feature>
<dbReference type="InterPro" id="IPR019546">
    <property type="entry name" value="TAT_signal_bac_arc"/>
</dbReference>
<dbReference type="RefSeq" id="WP_037442992.1">
    <property type="nucleotide sequence ID" value="NZ_JNFF01000089.1"/>
</dbReference>
<sequence length="289" mass="31879">MNSRRTFLKQAGLVAAGALILPSYACAAPAKVVGLQLYSLREQLPADVRGVIGKVAQAGYKEVETYGYSVKDKFWGLTPKEFKALLDENGLSAPSGHYGLDNFIATGNQEDLKADIEAASAIGSEYIVVPYLGDALRGGEDQWKKTAQKLNEAAAIAKSNGIKIAYHNHDFEFAPVGNTTGYEILLKETDPEAVKFEMDIYWVVRSGNDPVKLFTDHKGRFPMWHVKDMDKADHTINTEVGSGTIDFKKLYSHANLAGLKHLIVEQENFSMDPYASIKQSADYIKKEIL</sequence>
<name>A0A081PE49_9SPHI</name>
<dbReference type="PROSITE" id="PS51318">
    <property type="entry name" value="TAT"/>
    <property type="match status" value="1"/>
</dbReference>
<accession>A0A081PE49</accession>
<evidence type="ECO:0000313" key="4">
    <source>
        <dbReference type="Proteomes" id="UP000028007"/>
    </source>
</evidence>
<dbReference type="NCBIfam" id="TIGR01409">
    <property type="entry name" value="TAT_signal_seq"/>
    <property type="match status" value="1"/>
</dbReference>
<dbReference type="Pfam" id="PF01261">
    <property type="entry name" value="AP_endonuc_2"/>
    <property type="match status" value="1"/>
</dbReference>
<dbReference type="eggNOG" id="COG1082">
    <property type="taxonomic scope" value="Bacteria"/>
</dbReference>
<evidence type="ECO:0000313" key="3">
    <source>
        <dbReference type="EMBL" id="KEQ28972.1"/>
    </source>
</evidence>
<dbReference type="GO" id="GO:0016853">
    <property type="term" value="F:isomerase activity"/>
    <property type="evidence" value="ECO:0007669"/>
    <property type="project" value="UniProtKB-KW"/>
</dbReference>
<feature type="domain" description="Xylose isomerase-like TIM barrel" evidence="2">
    <location>
        <begin position="54"/>
        <end position="286"/>
    </location>
</feature>
<keyword evidence="1" id="KW-0732">Signal</keyword>
<feature type="signal peptide" evidence="1">
    <location>
        <begin position="1"/>
        <end position="27"/>
    </location>
</feature>
<evidence type="ECO:0000256" key="1">
    <source>
        <dbReference type="SAM" id="SignalP"/>
    </source>
</evidence>
<dbReference type="Proteomes" id="UP000028007">
    <property type="component" value="Unassembled WGS sequence"/>
</dbReference>
<proteinExistence type="predicted"/>
<dbReference type="OrthoDB" id="9798407at2"/>
<dbReference type="SUPFAM" id="SSF51658">
    <property type="entry name" value="Xylose isomerase-like"/>
    <property type="match status" value="1"/>
</dbReference>
<comment type="caution">
    <text evidence="3">The sequence shown here is derived from an EMBL/GenBank/DDBJ whole genome shotgun (WGS) entry which is preliminary data.</text>
</comment>
<reference evidence="3 4" key="1">
    <citation type="journal article" date="1992" name="Int. J. Syst. Bacteriol.">
        <title>Sphingobacterium antarcticus sp. nov. a Psychrotrophic Bacterium from the Soils of Schirmacher Oasis, Antarctica.</title>
        <authorList>
            <person name="Shivaji S."/>
            <person name="Ray M.K."/>
            <person name="Rao N.S."/>
            <person name="Saiserr L."/>
            <person name="Jagannadham M.V."/>
            <person name="Kumar G.S."/>
            <person name="Reddy G."/>
            <person name="Bhargava P.M."/>
        </authorList>
    </citation>
    <scope>NUCLEOTIDE SEQUENCE [LARGE SCALE GENOMIC DNA]</scope>
    <source>
        <strain evidence="3 4">4BY</strain>
    </source>
</reference>
<keyword evidence="4" id="KW-1185">Reference proteome</keyword>
<evidence type="ECO:0000259" key="2">
    <source>
        <dbReference type="Pfam" id="PF01261"/>
    </source>
</evidence>
<dbReference type="InterPro" id="IPR050312">
    <property type="entry name" value="IolE/XylAMocC-like"/>
</dbReference>
<gene>
    <name evidence="3" type="ORF">N180_13530</name>
</gene>
<dbReference type="PANTHER" id="PTHR12110:SF41">
    <property type="entry name" value="INOSOSE DEHYDRATASE"/>
    <property type="match status" value="1"/>
</dbReference>
<dbReference type="EMBL" id="JNFF01000089">
    <property type="protein sequence ID" value="KEQ28972.1"/>
    <property type="molecule type" value="Genomic_DNA"/>
</dbReference>
<organism evidence="3 4">
    <name type="scientific">Pedobacter antarcticus 4BY</name>
    <dbReference type="NCBI Taxonomy" id="1358423"/>
    <lineage>
        <taxon>Bacteria</taxon>
        <taxon>Pseudomonadati</taxon>
        <taxon>Bacteroidota</taxon>
        <taxon>Sphingobacteriia</taxon>
        <taxon>Sphingobacteriales</taxon>
        <taxon>Sphingobacteriaceae</taxon>
        <taxon>Pedobacter</taxon>
    </lineage>
</organism>
<dbReference type="InterPro" id="IPR036237">
    <property type="entry name" value="Xyl_isomerase-like_sf"/>
</dbReference>
<dbReference type="InterPro" id="IPR006311">
    <property type="entry name" value="TAT_signal"/>
</dbReference>
<keyword evidence="3" id="KW-0413">Isomerase</keyword>
<protein>
    <submittedName>
        <fullName evidence="3">Xylose isomerase</fullName>
    </submittedName>
</protein>
<dbReference type="InterPro" id="IPR013022">
    <property type="entry name" value="Xyl_isomerase-like_TIM-brl"/>
</dbReference>